<reference evidence="15" key="1">
    <citation type="submission" date="2020-06" db="EMBL/GenBank/DDBJ databases">
        <title>A novel thermopfilic bacterium from Erzurum, Turkey.</title>
        <authorList>
            <person name="Adiguzel A."/>
            <person name="Ay H."/>
            <person name="Baltaci M.O."/>
        </authorList>
    </citation>
    <scope>NUCLEOTIDE SEQUENCE</scope>
    <source>
        <strain evidence="15">P2</strain>
    </source>
</reference>
<dbReference type="InterPro" id="IPR004105">
    <property type="entry name" value="CheA-like_dim"/>
</dbReference>
<dbReference type="InterPro" id="IPR036061">
    <property type="entry name" value="CheW-like_dom_sf"/>
</dbReference>
<dbReference type="Pfam" id="PF01584">
    <property type="entry name" value="CheW"/>
    <property type="match status" value="1"/>
</dbReference>
<evidence type="ECO:0000256" key="7">
    <source>
        <dbReference type="ARBA" id="ARBA00022741"/>
    </source>
</evidence>
<dbReference type="InterPro" id="IPR002545">
    <property type="entry name" value="CheW-lke_dom"/>
</dbReference>
<evidence type="ECO:0000313" key="16">
    <source>
        <dbReference type="Proteomes" id="UP000625804"/>
    </source>
</evidence>
<accession>A0A8J8GG46</accession>
<dbReference type="PROSITE" id="PS50851">
    <property type="entry name" value="CHEW"/>
    <property type="match status" value="1"/>
</dbReference>
<dbReference type="Gene3D" id="3.30.70.1110">
    <property type="entry name" value="Histidine kinase CheA-like, P2 response regulator-binding domain"/>
    <property type="match status" value="1"/>
</dbReference>
<evidence type="ECO:0000259" key="12">
    <source>
        <dbReference type="PROSITE" id="PS50109"/>
    </source>
</evidence>
<dbReference type="CDD" id="cd16916">
    <property type="entry name" value="HATPase_CheA-like"/>
    <property type="match status" value="1"/>
</dbReference>
<keyword evidence="10" id="KW-0902">Two-component regulatory system</keyword>
<dbReference type="InterPro" id="IPR036097">
    <property type="entry name" value="HisK_dim/P_sf"/>
</dbReference>
<evidence type="ECO:0000256" key="8">
    <source>
        <dbReference type="ARBA" id="ARBA00022777"/>
    </source>
</evidence>
<dbReference type="CDD" id="cd00731">
    <property type="entry name" value="CheA_reg"/>
    <property type="match status" value="1"/>
</dbReference>
<dbReference type="Pfam" id="PF07194">
    <property type="entry name" value="P2"/>
    <property type="match status" value="1"/>
</dbReference>
<dbReference type="EMBL" id="JABTTE010000004">
    <property type="protein sequence ID" value="NSL51163.1"/>
    <property type="molecule type" value="Genomic_DNA"/>
</dbReference>
<evidence type="ECO:0000256" key="2">
    <source>
        <dbReference type="ARBA" id="ARBA00012438"/>
    </source>
</evidence>
<dbReference type="GO" id="GO:0006935">
    <property type="term" value="P:chemotaxis"/>
    <property type="evidence" value="ECO:0007669"/>
    <property type="project" value="UniProtKB-KW"/>
</dbReference>
<evidence type="ECO:0000256" key="10">
    <source>
        <dbReference type="ARBA" id="ARBA00023012"/>
    </source>
</evidence>
<name>A0A8J8GG46_9BACI</name>
<evidence type="ECO:0000256" key="5">
    <source>
        <dbReference type="ARBA" id="ARBA00022553"/>
    </source>
</evidence>
<dbReference type="InterPro" id="IPR036641">
    <property type="entry name" value="HPT_dom_sf"/>
</dbReference>
<keyword evidence="6" id="KW-0808">Transferase</keyword>
<evidence type="ECO:0000259" key="13">
    <source>
        <dbReference type="PROSITE" id="PS50851"/>
    </source>
</evidence>
<dbReference type="Gene3D" id="3.30.565.10">
    <property type="entry name" value="Histidine kinase-like ATPase, C-terminal domain"/>
    <property type="match status" value="1"/>
</dbReference>
<dbReference type="GO" id="GO:0005524">
    <property type="term" value="F:ATP binding"/>
    <property type="evidence" value="ECO:0007669"/>
    <property type="project" value="UniProtKB-KW"/>
</dbReference>
<dbReference type="InterPro" id="IPR010808">
    <property type="entry name" value="CheA_P2-bd"/>
</dbReference>
<dbReference type="PROSITE" id="PS50894">
    <property type="entry name" value="HPT"/>
    <property type="match status" value="1"/>
</dbReference>
<dbReference type="SUPFAM" id="SSF55052">
    <property type="entry name" value="CheY-binding domain of CheA"/>
    <property type="match status" value="1"/>
</dbReference>
<comment type="caution">
    <text evidence="15">The sequence shown here is derived from an EMBL/GenBank/DDBJ whole genome shotgun (WGS) entry which is preliminary data.</text>
</comment>
<dbReference type="GO" id="GO:0005737">
    <property type="term" value="C:cytoplasm"/>
    <property type="evidence" value="ECO:0007669"/>
    <property type="project" value="InterPro"/>
</dbReference>
<dbReference type="InterPro" id="IPR037006">
    <property type="entry name" value="CheA-like_homodim_sf"/>
</dbReference>
<dbReference type="SUPFAM" id="SSF47226">
    <property type="entry name" value="Histidine-containing phosphotransfer domain, HPT domain"/>
    <property type="match status" value="1"/>
</dbReference>
<keyword evidence="16" id="KW-1185">Reference proteome</keyword>
<evidence type="ECO:0000256" key="11">
    <source>
        <dbReference type="PROSITE-ProRule" id="PRU00110"/>
    </source>
</evidence>
<evidence type="ECO:0000256" key="3">
    <source>
        <dbReference type="ARBA" id="ARBA00021495"/>
    </source>
</evidence>
<dbReference type="PROSITE" id="PS50109">
    <property type="entry name" value="HIS_KIN"/>
    <property type="match status" value="1"/>
</dbReference>
<protein>
    <recommendedName>
        <fullName evidence="3">Chemotaxis protein CheA</fullName>
        <ecNumber evidence="2">2.7.13.3</ecNumber>
    </recommendedName>
</protein>
<dbReference type="SMART" id="SM01231">
    <property type="entry name" value="H-kinase_dim"/>
    <property type="match status" value="1"/>
</dbReference>
<dbReference type="SUPFAM" id="SSF50341">
    <property type="entry name" value="CheW-like"/>
    <property type="match status" value="1"/>
</dbReference>
<dbReference type="FunFam" id="3.30.565.10:FF:000016">
    <property type="entry name" value="Chemotaxis protein CheA, putative"/>
    <property type="match status" value="1"/>
</dbReference>
<dbReference type="Pfam" id="PF02895">
    <property type="entry name" value="H-kinase_dim"/>
    <property type="match status" value="1"/>
</dbReference>
<dbReference type="InterPro" id="IPR035891">
    <property type="entry name" value="CheY-binding_CheA"/>
</dbReference>
<evidence type="ECO:0000259" key="14">
    <source>
        <dbReference type="PROSITE" id="PS50894"/>
    </source>
</evidence>
<dbReference type="PANTHER" id="PTHR43395:SF1">
    <property type="entry name" value="CHEMOTAXIS PROTEIN CHEA"/>
    <property type="match status" value="1"/>
</dbReference>
<dbReference type="InterPro" id="IPR037052">
    <property type="entry name" value="CheA-like_P2_sf"/>
</dbReference>
<keyword evidence="5 11" id="KW-0597">Phosphoprotein</keyword>
<gene>
    <name evidence="15" type="ORF">HR057_05200</name>
</gene>
<dbReference type="AlphaFoldDB" id="A0A8J8GG46"/>
<dbReference type="CDD" id="cd00088">
    <property type="entry name" value="HPT"/>
    <property type="match status" value="1"/>
</dbReference>
<keyword evidence="4" id="KW-0145">Chemotaxis</keyword>
<dbReference type="RefSeq" id="WP_173730363.1">
    <property type="nucleotide sequence ID" value="NZ_JABTTE010000004.1"/>
</dbReference>
<dbReference type="InterPro" id="IPR004358">
    <property type="entry name" value="Sig_transdc_His_kin-like_C"/>
</dbReference>
<evidence type="ECO:0000256" key="6">
    <source>
        <dbReference type="ARBA" id="ARBA00022679"/>
    </source>
</evidence>
<feature type="domain" description="Histidine kinase" evidence="12">
    <location>
        <begin position="345"/>
        <end position="554"/>
    </location>
</feature>
<evidence type="ECO:0000256" key="9">
    <source>
        <dbReference type="ARBA" id="ARBA00022840"/>
    </source>
</evidence>
<dbReference type="InterPro" id="IPR036890">
    <property type="entry name" value="HATPase_C_sf"/>
</dbReference>
<keyword evidence="8" id="KW-0418">Kinase</keyword>
<dbReference type="Pfam" id="PF02518">
    <property type="entry name" value="HATPase_c"/>
    <property type="match status" value="1"/>
</dbReference>
<dbReference type="InterPro" id="IPR051315">
    <property type="entry name" value="Bact_Chemotaxis_CheA"/>
</dbReference>
<evidence type="ECO:0000313" key="15">
    <source>
        <dbReference type="EMBL" id="NSL51163.1"/>
    </source>
</evidence>
<dbReference type="Gene3D" id="2.30.30.40">
    <property type="entry name" value="SH3 Domains"/>
    <property type="match status" value="1"/>
</dbReference>
<evidence type="ECO:0000256" key="1">
    <source>
        <dbReference type="ARBA" id="ARBA00000085"/>
    </source>
</evidence>
<dbReference type="InterPro" id="IPR003594">
    <property type="entry name" value="HATPase_dom"/>
</dbReference>
<dbReference type="InterPro" id="IPR005467">
    <property type="entry name" value="His_kinase_dom"/>
</dbReference>
<dbReference type="SUPFAM" id="SSF47384">
    <property type="entry name" value="Homodimeric domain of signal transducing histidine kinase"/>
    <property type="match status" value="1"/>
</dbReference>
<dbReference type="GO" id="GO:0000155">
    <property type="term" value="F:phosphorelay sensor kinase activity"/>
    <property type="evidence" value="ECO:0007669"/>
    <property type="project" value="InterPro"/>
</dbReference>
<dbReference type="EC" id="2.7.13.3" evidence="2"/>
<feature type="domain" description="HPt" evidence="14">
    <location>
        <begin position="1"/>
        <end position="103"/>
    </location>
</feature>
<dbReference type="Gene3D" id="1.20.120.160">
    <property type="entry name" value="HPT domain"/>
    <property type="match status" value="1"/>
</dbReference>
<dbReference type="InterPro" id="IPR008207">
    <property type="entry name" value="Sig_transdc_His_kin_Hpt_dom"/>
</dbReference>
<keyword evidence="9" id="KW-0067">ATP-binding</keyword>
<dbReference type="Pfam" id="PF01627">
    <property type="entry name" value="Hpt"/>
    <property type="match status" value="1"/>
</dbReference>
<dbReference type="Proteomes" id="UP000625804">
    <property type="component" value="Unassembled WGS sequence"/>
</dbReference>
<organism evidence="15 16">
    <name type="scientific">Calidifontibacillus erzurumensis</name>
    <dbReference type="NCBI Taxonomy" id="2741433"/>
    <lineage>
        <taxon>Bacteria</taxon>
        <taxon>Bacillati</taxon>
        <taxon>Bacillota</taxon>
        <taxon>Bacilli</taxon>
        <taxon>Bacillales</taxon>
        <taxon>Bacillaceae</taxon>
        <taxon>Calidifontibacillus/Schinkia group</taxon>
        <taxon>Calidifontibacillus</taxon>
    </lineage>
</organism>
<dbReference type="SMART" id="SM00073">
    <property type="entry name" value="HPT"/>
    <property type="match status" value="1"/>
</dbReference>
<feature type="modified residue" description="Phosphohistidine" evidence="11">
    <location>
        <position position="46"/>
    </location>
</feature>
<dbReference type="PANTHER" id="PTHR43395">
    <property type="entry name" value="SENSOR HISTIDINE KINASE CHEA"/>
    <property type="match status" value="1"/>
</dbReference>
<proteinExistence type="predicted"/>
<sequence>MDTSQYLEMFIDESKEHLQSINEQLLALESSPNDLSIVNEIFRSAHTLKGMSATMGFEDLANLTHKMENVLDAIRNKKIVVNPDILDVVFDSVDYLEAMVNDIASGGNGKKDVTEIVAKLQLIEKGEDPKSFQKSNQTETTTQAKQGSIEGIGTLDEFEMTVLEQSKEQGYQSYEIIVKLRNDCLLRSARVFMVFEILEQVGEIIKANPPVEDLEEERFDYEFAVMLVSKENAEDIEKRIMKVSEIESVKVVKFSIEDYKKTKGNLEEETIQQSSNEIEEHIPRPTADHLNQVSEKERTNGQNVSNKTIRVNIERLDILMNLFEELVIDRGRLEQISSELNNPELQETVERMSRISGDLQNIILNMRMVPVEQVFNRFPRMVRQLARDLNKKVNLEIVGAETELDRTVIDEIGDPLVHLLRNAIDHGIETPEERRAKGKPEVGTVILKAYHSGNHVFIEIEDDGAGINREKVLKKAIEKGIITKEAAPNLTDRQVYELIMATGFSTADKISDVSGRGVGLDVVKNTIESLSGSVTINSKFGEGSIFSIQLPLTLSIISVMLVEIQEEKYAIPLSSIIETAIIKKEDILNAHNQKVIDFRGKVVPLVFLKDVFEVPIVKEDDDLYSVVIVRKGDKMAGLVVDSFIGQQEIVLKSLGNYLTNVFAISGATILGNGQVALIIDCNALIK</sequence>
<dbReference type="SMART" id="SM00387">
    <property type="entry name" value="HATPase_c"/>
    <property type="match status" value="1"/>
</dbReference>
<dbReference type="SUPFAM" id="SSF55874">
    <property type="entry name" value="ATPase domain of HSP90 chaperone/DNA topoisomerase II/histidine kinase"/>
    <property type="match status" value="1"/>
</dbReference>
<dbReference type="Gene3D" id="1.10.287.560">
    <property type="entry name" value="Histidine kinase CheA-like, homodimeric domain"/>
    <property type="match status" value="1"/>
</dbReference>
<feature type="domain" description="CheW-like" evidence="13">
    <location>
        <begin position="556"/>
        <end position="686"/>
    </location>
</feature>
<dbReference type="PRINTS" id="PR00344">
    <property type="entry name" value="BCTRLSENSOR"/>
</dbReference>
<evidence type="ECO:0000256" key="4">
    <source>
        <dbReference type="ARBA" id="ARBA00022500"/>
    </source>
</evidence>
<comment type="catalytic activity">
    <reaction evidence="1">
        <text>ATP + protein L-histidine = ADP + protein N-phospho-L-histidine.</text>
        <dbReference type="EC" id="2.7.13.3"/>
    </reaction>
</comment>
<keyword evidence="7" id="KW-0547">Nucleotide-binding</keyword>
<dbReference type="SMART" id="SM00260">
    <property type="entry name" value="CheW"/>
    <property type="match status" value="1"/>
</dbReference>